<dbReference type="Proteomes" id="UP001066276">
    <property type="component" value="Chromosome 9"/>
</dbReference>
<reference evidence="2" key="1">
    <citation type="journal article" date="2022" name="bioRxiv">
        <title>Sequencing and chromosome-scale assembly of the giantPleurodeles waltlgenome.</title>
        <authorList>
            <person name="Brown T."/>
            <person name="Elewa A."/>
            <person name="Iarovenko S."/>
            <person name="Subramanian E."/>
            <person name="Araus A.J."/>
            <person name="Petzold A."/>
            <person name="Susuki M."/>
            <person name="Suzuki K.-i.T."/>
            <person name="Hayashi T."/>
            <person name="Toyoda A."/>
            <person name="Oliveira C."/>
            <person name="Osipova E."/>
            <person name="Leigh N.D."/>
            <person name="Simon A."/>
            <person name="Yun M.H."/>
        </authorList>
    </citation>
    <scope>NUCLEOTIDE SEQUENCE</scope>
    <source>
        <strain evidence="2">20211129_DDA</strain>
        <tissue evidence="2">Liver</tissue>
    </source>
</reference>
<keyword evidence="3" id="KW-1185">Reference proteome</keyword>
<proteinExistence type="predicted"/>
<evidence type="ECO:0000256" key="1">
    <source>
        <dbReference type="SAM" id="MobiDB-lite"/>
    </source>
</evidence>
<comment type="caution">
    <text evidence="2">The sequence shown here is derived from an EMBL/GenBank/DDBJ whole genome shotgun (WGS) entry which is preliminary data.</text>
</comment>
<gene>
    <name evidence="2" type="ORF">NDU88_006466</name>
</gene>
<dbReference type="EMBL" id="JANPWB010000013">
    <property type="protein sequence ID" value="KAJ1109101.1"/>
    <property type="molecule type" value="Genomic_DNA"/>
</dbReference>
<name>A0AAV7MZC7_PLEWA</name>
<feature type="region of interest" description="Disordered" evidence="1">
    <location>
        <begin position="22"/>
        <end position="49"/>
    </location>
</feature>
<accession>A0AAV7MZC7</accession>
<evidence type="ECO:0000313" key="3">
    <source>
        <dbReference type="Proteomes" id="UP001066276"/>
    </source>
</evidence>
<dbReference type="AlphaFoldDB" id="A0AAV7MZC7"/>
<sequence>MGLGGRSCQPALSEKRGRWLWHKPGSEESPCSATDRSAPGRLAGLGESSGSRLDVATEYQVADKRWKIVCNPHQTTQRIIRQALDSLDRVLEEEEDPLRAAVLEAYMDLMLR</sequence>
<evidence type="ECO:0000313" key="2">
    <source>
        <dbReference type="EMBL" id="KAJ1109101.1"/>
    </source>
</evidence>
<protein>
    <submittedName>
        <fullName evidence="2">Uncharacterized protein</fullName>
    </submittedName>
</protein>
<organism evidence="2 3">
    <name type="scientific">Pleurodeles waltl</name>
    <name type="common">Iberian ribbed newt</name>
    <dbReference type="NCBI Taxonomy" id="8319"/>
    <lineage>
        <taxon>Eukaryota</taxon>
        <taxon>Metazoa</taxon>
        <taxon>Chordata</taxon>
        <taxon>Craniata</taxon>
        <taxon>Vertebrata</taxon>
        <taxon>Euteleostomi</taxon>
        <taxon>Amphibia</taxon>
        <taxon>Batrachia</taxon>
        <taxon>Caudata</taxon>
        <taxon>Salamandroidea</taxon>
        <taxon>Salamandridae</taxon>
        <taxon>Pleurodelinae</taxon>
        <taxon>Pleurodeles</taxon>
    </lineage>
</organism>